<keyword evidence="6 8" id="KW-0472">Membrane</keyword>
<accession>A0A1G7IMJ0</accession>
<dbReference type="SUPFAM" id="SSF56935">
    <property type="entry name" value="Porins"/>
    <property type="match status" value="1"/>
</dbReference>
<dbReference type="AlphaFoldDB" id="A0A1G7IMJ0"/>
<dbReference type="GO" id="GO:0009279">
    <property type="term" value="C:cell outer membrane"/>
    <property type="evidence" value="ECO:0007669"/>
    <property type="project" value="UniProtKB-SubCell"/>
</dbReference>
<dbReference type="InterPro" id="IPR012910">
    <property type="entry name" value="Plug_dom"/>
</dbReference>
<comment type="similarity">
    <text evidence="8">Belongs to the TonB-dependent receptor family.</text>
</comment>
<name>A0A1G7IMJ0_9SPHI</name>
<keyword evidence="5 9" id="KW-0732">Signal</keyword>
<dbReference type="Gene3D" id="2.170.130.10">
    <property type="entry name" value="TonB-dependent receptor, plug domain"/>
    <property type="match status" value="1"/>
</dbReference>
<proteinExistence type="inferred from homology"/>
<comment type="subcellular location">
    <subcellularLocation>
        <location evidence="1 8">Cell outer membrane</location>
        <topology evidence="1 8">Multi-pass membrane protein</topology>
    </subcellularLocation>
</comment>
<reference evidence="11 12" key="1">
    <citation type="submission" date="2016-10" db="EMBL/GenBank/DDBJ databases">
        <authorList>
            <person name="de Groot N.N."/>
        </authorList>
    </citation>
    <scope>NUCLEOTIDE SEQUENCE [LARGE SCALE GENOMIC DNA]</scope>
    <source>
        <strain evidence="11 12">47C3B</strain>
    </source>
</reference>
<dbReference type="GO" id="GO:0044718">
    <property type="term" value="P:siderophore transmembrane transport"/>
    <property type="evidence" value="ECO:0007669"/>
    <property type="project" value="TreeGrafter"/>
</dbReference>
<dbReference type="Gene3D" id="2.40.170.20">
    <property type="entry name" value="TonB-dependent receptor, beta-barrel domain"/>
    <property type="match status" value="1"/>
</dbReference>
<dbReference type="InterPro" id="IPR036942">
    <property type="entry name" value="Beta-barrel_TonB_sf"/>
</dbReference>
<dbReference type="InterPro" id="IPR037066">
    <property type="entry name" value="Plug_dom_sf"/>
</dbReference>
<evidence type="ECO:0000313" key="12">
    <source>
        <dbReference type="Proteomes" id="UP000199072"/>
    </source>
</evidence>
<evidence type="ECO:0000256" key="5">
    <source>
        <dbReference type="ARBA" id="ARBA00022729"/>
    </source>
</evidence>
<dbReference type="Gene3D" id="2.60.40.1120">
    <property type="entry name" value="Carboxypeptidase-like, regulatory domain"/>
    <property type="match status" value="1"/>
</dbReference>
<dbReference type="PROSITE" id="PS52016">
    <property type="entry name" value="TONB_DEPENDENT_REC_3"/>
    <property type="match status" value="1"/>
</dbReference>
<feature type="chain" id="PRO_5011494983" evidence="9">
    <location>
        <begin position="21"/>
        <end position="772"/>
    </location>
</feature>
<evidence type="ECO:0000256" key="7">
    <source>
        <dbReference type="ARBA" id="ARBA00023237"/>
    </source>
</evidence>
<dbReference type="InterPro" id="IPR008969">
    <property type="entry name" value="CarboxyPept-like_regulatory"/>
</dbReference>
<dbReference type="SUPFAM" id="SSF49464">
    <property type="entry name" value="Carboxypeptidase regulatory domain-like"/>
    <property type="match status" value="1"/>
</dbReference>
<keyword evidence="3 8" id="KW-1134">Transmembrane beta strand</keyword>
<evidence type="ECO:0000256" key="3">
    <source>
        <dbReference type="ARBA" id="ARBA00022452"/>
    </source>
</evidence>
<evidence type="ECO:0000256" key="4">
    <source>
        <dbReference type="ARBA" id="ARBA00022692"/>
    </source>
</evidence>
<evidence type="ECO:0000259" key="10">
    <source>
        <dbReference type="Pfam" id="PF07715"/>
    </source>
</evidence>
<sequence>MKKRYLPAILLLLIGQVALAQSKYTLSGTITNKANGETLIGATIRSGASGTATNAYGFYSLTMAKGEQQLSISAVGQKSKTITINLTADQRLDIALEDNTQELQTVTISAAPRGGRDLHGTQMGIEKLSTREIKDIPVLLGEHDVVKTLQLLPGIQSAGEGSGGFYVRGGAVDQNLLLLDEATVYNASHLLGFFSTFNSDAIKNVSIYKGDMPARYGGRLSSVMDVQMNDGNNQSTHVSGGVGLIAARLNVEGPIQKDKSSFLISARRTYADLFLKLSKDTGVNRSQLYFYDINAKANYVLGSKDRIYLSGYFGKDVLAADKVNGINWGNTTGTLRWNHVFNNQLFSNTSLIYSNYDYKISLRQDVNDYTIYSRIRDWNLKEDLQWFPGDAHTVNFGFNSVYHSIKPGQITASGNAGISSQELQNRYSLDHAVYGSDTWKLTDKFSLTYGLRISAFTLLGPGDYYTLDASGNITGTDHYTHSERVKTYFNPEPRISAAYQLDELSAVKAAYSRNAQNLHLISNSSSGSPVDKWVASTNIIRPELADQFSIGYYRDLSEHKYELTVETYYKQLQNQIDYRNGANIFTNQPIETQLLYGKGRAYGLELLLKKKTGRLTGWLSYTLSKTQRQIDGINQDEWYNARQDRTHDISIVGIYKLSDRWVLSANFVYYTGDAVTFPAGKYEIDGSTYYNYTSRNASRMPAYHRLDLGATKQLKQTKKFSSELSFSLYNAYGNPNAYRIFFRDDKTDPTRTEAVRTTLFTFVPAVSYNFKF</sequence>
<protein>
    <submittedName>
        <fullName evidence="11">Outer membrane receptor for ferrienterochelin and colicins</fullName>
    </submittedName>
</protein>
<dbReference type="PANTHER" id="PTHR30069">
    <property type="entry name" value="TONB-DEPENDENT OUTER MEMBRANE RECEPTOR"/>
    <property type="match status" value="1"/>
</dbReference>
<dbReference type="STRING" id="1391627.SAMN05216464_11388"/>
<keyword evidence="7 8" id="KW-0998">Cell outer membrane</keyword>
<evidence type="ECO:0000256" key="1">
    <source>
        <dbReference type="ARBA" id="ARBA00004571"/>
    </source>
</evidence>
<keyword evidence="12" id="KW-1185">Reference proteome</keyword>
<dbReference type="Pfam" id="PF07715">
    <property type="entry name" value="Plug"/>
    <property type="match status" value="1"/>
</dbReference>
<dbReference type="PANTHER" id="PTHR30069:SF29">
    <property type="entry name" value="HEMOGLOBIN AND HEMOGLOBIN-HAPTOGLOBIN-BINDING PROTEIN 1-RELATED"/>
    <property type="match status" value="1"/>
</dbReference>
<evidence type="ECO:0000256" key="6">
    <source>
        <dbReference type="ARBA" id="ARBA00023136"/>
    </source>
</evidence>
<dbReference type="Pfam" id="PF13715">
    <property type="entry name" value="CarbopepD_reg_2"/>
    <property type="match status" value="1"/>
</dbReference>
<keyword evidence="11" id="KW-0675">Receptor</keyword>
<feature type="domain" description="TonB-dependent receptor plug" evidence="10">
    <location>
        <begin position="141"/>
        <end position="219"/>
    </location>
</feature>
<evidence type="ECO:0000256" key="9">
    <source>
        <dbReference type="SAM" id="SignalP"/>
    </source>
</evidence>
<dbReference type="Proteomes" id="UP000199072">
    <property type="component" value="Unassembled WGS sequence"/>
</dbReference>
<keyword evidence="2 8" id="KW-0813">Transport</keyword>
<evidence type="ECO:0000313" key="11">
    <source>
        <dbReference type="EMBL" id="SDF13911.1"/>
    </source>
</evidence>
<dbReference type="InterPro" id="IPR039426">
    <property type="entry name" value="TonB-dep_rcpt-like"/>
</dbReference>
<dbReference type="GO" id="GO:0015344">
    <property type="term" value="F:siderophore uptake transmembrane transporter activity"/>
    <property type="evidence" value="ECO:0007669"/>
    <property type="project" value="TreeGrafter"/>
</dbReference>
<dbReference type="OrthoDB" id="9803050at2"/>
<evidence type="ECO:0000256" key="2">
    <source>
        <dbReference type="ARBA" id="ARBA00022448"/>
    </source>
</evidence>
<organism evidence="11 12">
    <name type="scientific">Mucilaginibacter pineti</name>
    <dbReference type="NCBI Taxonomy" id="1391627"/>
    <lineage>
        <taxon>Bacteria</taxon>
        <taxon>Pseudomonadati</taxon>
        <taxon>Bacteroidota</taxon>
        <taxon>Sphingobacteriia</taxon>
        <taxon>Sphingobacteriales</taxon>
        <taxon>Sphingobacteriaceae</taxon>
        <taxon>Mucilaginibacter</taxon>
    </lineage>
</organism>
<dbReference type="RefSeq" id="WP_091153209.1">
    <property type="nucleotide sequence ID" value="NZ_FNAI01000013.1"/>
</dbReference>
<gene>
    <name evidence="11" type="ORF">SAMN05216464_11388</name>
</gene>
<evidence type="ECO:0000256" key="8">
    <source>
        <dbReference type="PROSITE-ProRule" id="PRU01360"/>
    </source>
</evidence>
<dbReference type="EMBL" id="FNAI01000013">
    <property type="protein sequence ID" value="SDF13911.1"/>
    <property type="molecule type" value="Genomic_DNA"/>
</dbReference>
<feature type="signal peptide" evidence="9">
    <location>
        <begin position="1"/>
        <end position="20"/>
    </location>
</feature>
<keyword evidence="4 8" id="KW-0812">Transmembrane</keyword>